<protein>
    <submittedName>
        <fullName evidence="3">Stage III sporulation protein AE</fullName>
    </submittedName>
</protein>
<dbReference type="Pfam" id="PF09546">
    <property type="entry name" value="Spore_III_AE"/>
    <property type="match status" value="1"/>
</dbReference>
<feature type="chain" id="PRO_5039699620" evidence="2">
    <location>
        <begin position="24"/>
        <end position="380"/>
    </location>
</feature>
<dbReference type="AlphaFoldDB" id="A0A9D1D964"/>
<evidence type="ECO:0000313" key="3">
    <source>
        <dbReference type="EMBL" id="HIR14025.1"/>
    </source>
</evidence>
<evidence type="ECO:0000313" key="4">
    <source>
        <dbReference type="Proteomes" id="UP000886757"/>
    </source>
</evidence>
<feature type="transmembrane region" description="Helical" evidence="1">
    <location>
        <begin position="202"/>
        <end position="220"/>
    </location>
</feature>
<feature type="transmembrane region" description="Helical" evidence="1">
    <location>
        <begin position="355"/>
        <end position="378"/>
    </location>
</feature>
<feature type="transmembrane region" description="Helical" evidence="1">
    <location>
        <begin position="97"/>
        <end position="115"/>
    </location>
</feature>
<keyword evidence="1" id="KW-0812">Transmembrane</keyword>
<organism evidence="3 4">
    <name type="scientific">Candidatus Choladousia intestinavium</name>
    <dbReference type="NCBI Taxonomy" id="2840727"/>
    <lineage>
        <taxon>Bacteria</taxon>
        <taxon>Bacillati</taxon>
        <taxon>Bacillota</taxon>
        <taxon>Clostridia</taxon>
        <taxon>Lachnospirales</taxon>
        <taxon>Lachnospiraceae</taxon>
        <taxon>Lachnospiraceae incertae sedis</taxon>
        <taxon>Candidatus Choladousia</taxon>
    </lineage>
</organism>
<feature type="transmembrane region" description="Helical" evidence="1">
    <location>
        <begin position="127"/>
        <end position="147"/>
    </location>
</feature>
<proteinExistence type="predicted"/>
<evidence type="ECO:0000256" key="1">
    <source>
        <dbReference type="SAM" id="Phobius"/>
    </source>
</evidence>
<sequence length="380" mass="41628">MKKIFFFLLFLFFLPGLNKTAHASEEPLTDSAQESLLDSIDLQEIEDTLRELSAVESFSFRDAVASFLKGETPFTLEEIGLLCRKLLFSELSRQKQLAFQVILLVIASAVFSNFVKIFENSQIADIGFYMIYLLISTLLLQAFVSMNEIVGEAFSALLSFMKVLLPSYLLTIVFSSGTVAALGFYEATLFGMFLLETAMMKIMIPAVNYYLVLLILNQLSKEDYFSKLAELLELLISWGIKTVMGVVIGLQTVQCLIAPAVDSMQNSVLHRLAKSIPGIGNAFDAVSETVTGSAVILKNAVGVAGMLAVLAICLLPVLKLLVSVLLFRFLCAVIQPVCEKRMVECIGSISRGSYLLMKILLSGVAVFLISLAMITAALKG</sequence>
<feature type="signal peptide" evidence="2">
    <location>
        <begin position="1"/>
        <end position="23"/>
    </location>
</feature>
<dbReference type="InterPro" id="IPR014194">
    <property type="entry name" value="Spore_III_AE"/>
</dbReference>
<evidence type="ECO:0000256" key="2">
    <source>
        <dbReference type="SAM" id="SignalP"/>
    </source>
</evidence>
<dbReference type="EMBL" id="DVGK01000104">
    <property type="protein sequence ID" value="HIR14025.1"/>
    <property type="molecule type" value="Genomic_DNA"/>
</dbReference>
<dbReference type="Proteomes" id="UP000886757">
    <property type="component" value="Unassembled WGS sequence"/>
</dbReference>
<gene>
    <name evidence="3" type="ORF">IAB31_08905</name>
</gene>
<accession>A0A9D1D964</accession>
<reference evidence="3" key="1">
    <citation type="submission" date="2020-10" db="EMBL/GenBank/DDBJ databases">
        <authorList>
            <person name="Gilroy R."/>
        </authorList>
    </citation>
    <scope>NUCLEOTIDE SEQUENCE</scope>
    <source>
        <strain evidence="3">ChiSjej4B22-8148</strain>
    </source>
</reference>
<reference evidence="3" key="2">
    <citation type="journal article" date="2021" name="PeerJ">
        <title>Extensive microbial diversity within the chicken gut microbiome revealed by metagenomics and culture.</title>
        <authorList>
            <person name="Gilroy R."/>
            <person name="Ravi A."/>
            <person name="Getino M."/>
            <person name="Pursley I."/>
            <person name="Horton D.L."/>
            <person name="Alikhan N.F."/>
            <person name="Baker D."/>
            <person name="Gharbi K."/>
            <person name="Hall N."/>
            <person name="Watson M."/>
            <person name="Adriaenssens E.M."/>
            <person name="Foster-Nyarko E."/>
            <person name="Jarju S."/>
            <person name="Secka A."/>
            <person name="Antonio M."/>
            <person name="Oren A."/>
            <person name="Chaudhuri R.R."/>
            <person name="La Ragione R."/>
            <person name="Hildebrand F."/>
            <person name="Pallen M.J."/>
        </authorList>
    </citation>
    <scope>NUCLEOTIDE SEQUENCE</scope>
    <source>
        <strain evidence="3">ChiSjej4B22-8148</strain>
    </source>
</reference>
<keyword evidence="1" id="KW-0472">Membrane</keyword>
<name>A0A9D1D964_9FIRM</name>
<keyword evidence="2" id="KW-0732">Signal</keyword>
<comment type="caution">
    <text evidence="3">The sequence shown here is derived from an EMBL/GenBank/DDBJ whole genome shotgun (WGS) entry which is preliminary data.</text>
</comment>
<feature type="transmembrane region" description="Helical" evidence="1">
    <location>
        <begin position="167"/>
        <end position="195"/>
    </location>
</feature>
<feature type="transmembrane region" description="Helical" evidence="1">
    <location>
        <begin position="307"/>
        <end position="334"/>
    </location>
</feature>
<keyword evidence="1" id="KW-1133">Transmembrane helix</keyword>